<dbReference type="RefSeq" id="XP_023933412.1">
    <property type="nucleotide sequence ID" value="XM_024077644.1"/>
</dbReference>
<sequence>MHTMEYFESSPESAASVDSRSSSSVSGSSHGSASEESVTQLLDDTSADLMRNGGETQSLASDVMYEILDEISLGLCFEMHRACKIGTFLLDATDEESQKAYDIVDERGLDVFGQVPSKKQFECVCPNCTRNMAASRFAPHLEKCMGMGRNSSRIASRRIANTGKGCDDDGEDDILDDDNDNDWSYQTDRKIKKLRKEKRGDSPRRSRIHKYKNGDIPSVGSAVSESSGLTPAYEVMTLEERKQLLLSTCGVISEHTRKMCTKSLRCPQHTDEQRQMVRSQLLGHTYVENSQ</sequence>
<dbReference type="Gene3D" id="3.30.160.60">
    <property type="entry name" value="Classic Zinc Finger"/>
    <property type="match status" value="1"/>
</dbReference>
<dbReference type="PANTHER" id="PTHR46367:SF1">
    <property type="entry name" value="ATAXIN-7-LIKE PROTEIN 3"/>
    <property type="match status" value="1"/>
</dbReference>
<feature type="zinc finger region" description="SGF11-type" evidence="10">
    <location>
        <begin position="123"/>
        <end position="144"/>
    </location>
</feature>
<comment type="similarity">
    <text evidence="10">Belongs to the SGF11 family.</text>
</comment>
<organism evidence="13 14">
    <name type="scientific">Lingula anatina</name>
    <name type="common">Brachiopod</name>
    <name type="synonym">Lingula unguis</name>
    <dbReference type="NCBI Taxonomy" id="7574"/>
    <lineage>
        <taxon>Eukaryota</taxon>
        <taxon>Metazoa</taxon>
        <taxon>Spiralia</taxon>
        <taxon>Lophotrochozoa</taxon>
        <taxon>Brachiopoda</taxon>
        <taxon>Linguliformea</taxon>
        <taxon>Lingulata</taxon>
        <taxon>Lingulida</taxon>
        <taxon>Linguloidea</taxon>
        <taxon>Lingulidae</taxon>
        <taxon>Lingula</taxon>
    </lineage>
</organism>
<evidence type="ECO:0000256" key="11">
    <source>
        <dbReference type="SAM" id="MobiDB-lite"/>
    </source>
</evidence>
<dbReference type="PROSITE" id="PS51505">
    <property type="entry name" value="SCA7"/>
    <property type="match status" value="1"/>
</dbReference>
<dbReference type="InterPro" id="IPR013246">
    <property type="entry name" value="SAGA_su_Sgf11"/>
</dbReference>
<feature type="compositionally biased region" description="Acidic residues" evidence="11">
    <location>
        <begin position="168"/>
        <end position="181"/>
    </location>
</feature>
<feature type="region of interest" description="Disordered" evidence="11">
    <location>
        <begin position="1"/>
        <end position="39"/>
    </location>
</feature>
<proteinExistence type="inferred from homology"/>
<evidence type="ECO:0000256" key="4">
    <source>
        <dbReference type="ARBA" id="ARBA00022833"/>
    </source>
</evidence>
<keyword evidence="7 10" id="KW-0010">Activator</keyword>
<keyword evidence="2 10" id="KW-0479">Metal-binding</keyword>
<dbReference type="KEGG" id="lak:106180995"/>
<evidence type="ECO:0000313" key="14">
    <source>
        <dbReference type="RefSeq" id="XP_023933412.1"/>
    </source>
</evidence>
<dbReference type="Pfam" id="PF08209">
    <property type="entry name" value="Sgf11"/>
    <property type="match status" value="1"/>
</dbReference>
<comment type="domain">
    <text evidence="10">The long N-terminal helix forms part of the 'assembly lobe' of the SAGA deubiquitination module.</text>
</comment>
<comment type="domain">
    <text evidence="10">The C-terminal SGF11-type zinc-finger domain forms part of the 'catalytic lobe' of the SAGA deubiquitination module.</text>
</comment>
<keyword evidence="9 10" id="KW-0539">Nucleus</keyword>
<gene>
    <name evidence="14" type="primary">LOC106180995</name>
</gene>
<evidence type="ECO:0000256" key="2">
    <source>
        <dbReference type="ARBA" id="ARBA00022723"/>
    </source>
</evidence>
<keyword evidence="13" id="KW-1185">Reference proteome</keyword>
<dbReference type="InterPro" id="IPR013243">
    <property type="entry name" value="SCA7_dom"/>
</dbReference>
<dbReference type="STRING" id="7574.A0A2R2MTS4"/>
<dbReference type="Proteomes" id="UP000085678">
    <property type="component" value="Unplaced"/>
</dbReference>
<comment type="subunit">
    <text evidence="10">Component of some SAGA transcription coactivator-HAT complexes. Within the SAGA complex, participates to a subcomplex of SAGA called the DUB module (deubiquitination module).</text>
</comment>
<evidence type="ECO:0000256" key="5">
    <source>
        <dbReference type="ARBA" id="ARBA00022853"/>
    </source>
</evidence>
<dbReference type="FunCoup" id="A0A2R2MTS4">
    <property type="interactions" value="206"/>
</dbReference>
<feature type="region of interest" description="Disordered" evidence="11">
    <location>
        <begin position="161"/>
        <end position="182"/>
    </location>
</feature>
<dbReference type="InterPro" id="IPR051078">
    <property type="entry name" value="SGF11"/>
</dbReference>
<feature type="domain" description="SCA7" evidence="12">
    <location>
        <begin position="236"/>
        <end position="291"/>
    </location>
</feature>
<dbReference type="InParanoid" id="A0A2R2MTS4"/>
<evidence type="ECO:0000256" key="10">
    <source>
        <dbReference type="HAMAP-Rule" id="MF_03047"/>
    </source>
</evidence>
<dbReference type="Gene3D" id="6.10.140.1270">
    <property type="match status" value="1"/>
</dbReference>
<keyword evidence="4 10" id="KW-0862">Zinc</keyword>
<evidence type="ECO:0000256" key="6">
    <source>
        <dbReference type="ARBA" id="ARBA00023015"/>
    </source>
</evidence>
<reference evidence="14" key="1">
    <citation type="submission" date="2025-08" db="UniProtKB">
        <authorList>
            <consortium name="RefSeq"/>
        </authorList>
    </citation>
    <scope>IDENTIFICATION</scope>
    <source>
        <tissue evidence="14">Gonads</tissue>
    </source>
</reference>
<evidence type="ECO:0000256" key="8">
    <source>
        <dbReference type="ARBA" id="ARBA00023163"/>
    </source>
</evidence>
<dbReference type="GO" id="GO:0000124">
    <property type="term" value="C:SAGA complex"/>
    <property type="evidence" value="ECO:0007669"/>
    <property type="project" value="UniProtKB-UniRule"/>
</dbReference>
<keyword evidence="3 10" id="KW-0863">Zinc-finger</keyword>
<feature type="compositionally biased region" description="Low complexity" evidence="11">
    <location>
        <begin position="9"/>
        <end position="38"/>
    </location>
</feature>
<dbReference type="GO" id="GO:0003713">
    <property type="term" value="F:transcription coactivator activity"/>
    <property type="evidence" value="ECO:0007669"/>
    <property type="project" value="UniProtKB-UniRule"/>
</dbReference>
<dbReference type="GO" id="GO:0006325">
    <property type="term" value="P:chromatin organization"/>
    <property type="evidence" value="ECO:0007669"/>
    <property type="project" value="UniProtKB-KW"/>
</dbReference>
<evidence type="ECO:0000256" key="9">
    <source>
        <dbReference type="ARBA" id="ARBA00023242"/>
    </source>
</evidence>
<dbReference type="GO" id="GO:0008270">
    <property type="term" value="F:zinc ion binding"/>
    <property type="evidence" value="ECO:0007669"/>
    <property type="project" value="UniProtKB-UniRule"/>
</dbReference>
<dbReference type="GO" id="GO:0006357">
    <property type="term" value="P:regulation of transcription by RNA polymerase II"/>
    <property type="evidence" value="ECO:0007669"/>
    <property type="project" value="TreeGrafter"/>
</dbReference>
<protein>
    <recommendedName>
        <fullName evidence="10">SAGA-associated factor 11 homolog</fullName>
    </recommendedName>
</protein>
<comment type="subcellular location">
    <subcellularLocation>
        <location evidence="1 10">Nucleus</location>
    </subcellularLocation>
</comment>
<dbReference type="HAMAP" id="MF_03047">
    <property type="entry name" value="Sgf11"/>
    <property type="match status" value="1"/>
</dbReference>
<keyword evidence="5 10" id="KW-0156">Chromatin regulator</keyword>
<dbReference type="GeneID" id="106180995"/>
<name>A0A2R2MTS4_LINAN</name>
<keyword evidence="6 10" id="KW-0805">Transcription regulation</keyword>
<dbReference type="AlphaFoldDB" id="A0A2R2MTS4"/>
<comment type="function">
    <text evidence="10">Component of the transcription regulatory histone acetylation (HAT) complex SAGA, a multiprotein complex that activates transcription by remodeling chromatin and mediating histone acetylation and deubiquitination. Within the SAGA complex, participates in a subcomplex that specifically deubiquitinates histone H2B. The SAGA complex is recruited to specific gene promoters by activators, where it is required for transcription.</text>
</comment>
<dbReference type="FunFam" id="3.30.160.60:FF:000118">
    <property type="entry name" value="Ataxin-7-like protein 3"/>
    <property type="match status" value="1"/>
</dbReference>
<dbReference type="PANTHER" id="PTHR46367">
    <property type="entry name" value="ATAXIN-7-LIKE PROTEIN 3"/>
    <property type="match status" value="1"/>
</dbReference>
<evidence type="ECO:0000256" key="3">
    <source>
        <dbReference type="ARBA" id="ARBA00022771"/>
    </source>
</evidence>
<evidence type="ECO:0000256" key="7">
    <source>
        <dbReference type="ARBA" id="ARBA00023159"/>
    </source>
</evidence>
<evidence type="ECO:0000259" key="12">
    <source>
        <dbReference type="PROSITE" id="PS51505"/>
    </source>
</evidence>
<feature type="region of interest" description="Disordered" evidence="11">
    <location>
        <begin position="194"/>
        <end position="225"/>
    </location>
</feature>
<dbReference type="GO" id="GO:0071819">
    <property type="term" value="C:DUBm complex"/>
    <property type="evidence" value="ECO:0007669"/>
    <property type="project" value="UniProtKB-UniRule"/>
</dbReference>
<accession>A0A2R2MTS4</accession>
<dbReference type="OrthoDB" id="21557at2759"/>
<evidence type="ECO:0000256" key="1">
    <source>
        <dbReference type="ARBA" id="ARBA00004123"/>
    </source>
</evidence>
<evidence type="ECO:0000313" key="13">
    <source>
        <dbReference type="Proteomes" id="UP000085678"/>
    </source>
</evidence>
<keyword evidence="8 10" id="KW-0804">Transcription</keyword>